<dbReference type="InterPro" id="IPR003593">
    <property type="entry name" value="AAA+_ATPase"/>
</dbReference>
<evidence type="ECO:0000256" key="1">
    <source>
        <dbReference type="ARBA" id="ARBA00022741"/>
    </source>
</evidence>
<keyword evidence="5" id="KW-1185">Reference proteome</keyword>
<reference evidence="4 5" key="1">
    <citation type="submission" date="2017-05" db="EMBL/GenBank/DDBJ databases">
        <title>The draft genome of the hyperthermophilic archaeon 'Pyrodictium delaneyi strain Hulk', an iron and nitrate reducer, reveals the capacity for sulfate reduction.</title>
        <authorList>
            <person name="Demey L.M."/>
            <person name="Miller C."/>
            <person name="Manzella M."/>
            <person name="Reguera G."/>
            <person name="Kashefi K."/>
        </authorList>
    </citation>
    <scope>NUCLEOTIDE SEQUENCE [LARGE SCALE GENOMIC DNA]</scope>
    <source>
        <strain evidence="4 5">Hulk</strain>
    </source>
</reference>
<comment type="caution">
    <text evidence="4">The sequence shown here is derived from an EMBL/GenBank/DDBJ whole genome shotgun (WGS) entry which is preliminary data.</text>
</comment>
<dbReference type="InterPro" id="IPR027417">
    <property type="entry name" value="P-loop_NTPase"/>
</dbReference>
<dbReference type="PANTHER" id="PTHR43637">
    <property type="entry name" value="UPF0273 PROTEIN TM_0370"/>
    <property type="match status" value="1"/>
</dbReference>
<dbReference type="Pfam" id="PF06745">
    <property type="entry name" value="ATPase"/>
    <property type="match status" value="1"/>
</dbReference>
<dbReference type="GO" id="GO:0005524">
    <property type="term" value="F:ATP binding"/>
    <property type="evidence" value="ECO:0007669"/>
    <property type="project" value="UniProtKB-KW"/>
</dbReference>
<dbReference type="Gene3D" id="3.40.50.300">
    <property type="entry name" value="P-loop containing nucleotide triphosphate hydrolases"/>
    <property type="match status" value="1"/>
</dbReference>
<dbReference type="SUPFAM" id="SSF52540">
    <property type="entry name" value="P-loop containing nucleoside triphosphate hydrolases"/>
    <property type="match status" value="2"/>
</dbReference>
<evidence type="ECO:0000313" key="5">
    <source>
        <dbReference type="Proteomes" id="UP000196694"/>
    </source>
</evidence>
<gene>
    <name evidence="4" type="ORF">Pdsh_09885</name>
</gene>
<dbReference type="PANTHER" id="PTHR43637:SF1">
    <property type="entry name" value="UPF0273 PROTEIN TM_0370"/>
    <property type="match status" value="1"/>
</dbReference>
<proteinExistence type="predicted"/>
<dbReference type="SMART" id="SM00382">
    <property type="entry name" value="AAA"/>
    <property type="match status" value="1"/>
</dbReference>
<keyword evidence="2" id="KW-0067">ATP-binding</keyword>
<accession>A0A211YMT5</accession>
<dbReference type="EMBL" id="NCQP01000007">
    <property type="protein sequence ID" value="OWJ54147.1"/>
    <property type="molecule type" value="Genomic_DNA"/>
</dbReference>
<dbReference type="PROSITE" id="PS51146">
    <property type="entry name" value="KAIC"/>
    <property type="match status" value="1"/>
</dbReference>
<protein>
    <recommendedName>
        <fullName evidence="3">KaiC domain-containing protein</fullName>
    </recommendedName>
</protein>
<keyword evidence="1" id="KW-0547">Nucleotide-binding</keyword>
<evidence type="ECO:0000259" key="3">
    <source>
        <dbReference type="PROSITE" id="PS51146"/>
    </source>
</evidence>
<sequence length="463" mass="51896">MINLGKKSDTALIPLDISGLDEALGGGVRPGSVILVAGAPGSGKTSFAARFIYEGLAKFNQPSVYLSFNEYKEEFYENMANLGLDFQSYESKGKFIFIEALNINDDEAVMAILENLLTIINTIKAKRVAIDTITSLLQILGSAKRARELLHSLFIHYMKKRGITTVLTAELPIGDPKLGYGIEEFIADGLIILRTKFSGDKIVRIMEIRKMRGHRATLARLTYAIVPGKVIAVRTPPRIIDIHAPQENLAFQLETGDANYSFTLPRGAQVLVAINPVLDPLSTLFGIACKTRIKLSIKLLYRTFTRSPEEIQWVLKELKCKNPTIEFVHLSSINPTLYSVTELAMMNIEEDLAVKPDIVVIDGIEQAFWLSGGQEIGIREHYNNIQYRKIHNITGVYVYTITLRKLLNANPLLNIYDAIFYFTPRRVNNKIHVSIRVIKSRYKIPTNHITLPIEMFAINGGTN</sequence>
<organism evidence="4 5">
    <name type="scientific">Pyrodictium delaneyi</name>
    <dbReference type="NCBI Taxonomy" id="1273541"/>
    <lineage>
        <taxon>Archaea</taxon>
        <taxon>Thermoproteota</taxon>
        <taxon>Thermoprotei</taxon>
        <taxon>Desulfurococcales</taxon>
        <taxon>Pyrodictiaceae</taxon>
        <taxon>Pyrodictium</taxon>
    </lineage>
</organism>
<dbReference type="Proteomes" id="UP000196694">
    <property type="component" value="Unassembled WGS sequence"/>
</dbReference>
<dbReference type="AlphaFoldDB" id="A0A211YMT5"/>
<feature type="domain" description="KaiC" evidence="3">
    <location>
        <begin position="11"/>
        <end position="248"/>
    </location>
</feature>
<dbReference type="InterPro" id="IPR014774">
    <property type="entry name" value="KaiC-like_dom"/>
</dbReference>
<name>A0A211YMT5_9CREN</name>
<dbReference type="InterPro" id="IPR010624">
    <property type="entry name" value="KaiC_dom"/>
</dbReference>
<evidence type="ECO:0000256" key="2">
    <source>
        <dbReference type="ARBA" id="ARBA00022840"/>
    </source>
</evidence>
<evidence type="ECO:0000313" key="4">
    <source>
        <dbReference type="EMBL" id="OWJ54147.1"/>
    </source>
</evidence>